<evidence type="ECO:0008006" key="5">
    <source>
        <dbReference type="Google" id="ProtNLM"/>
    </source>
</evidence>
<keyword evidence="2" id="KW-0732">Signal</keyword>
<feature type="region of interest" description="Disordered" evidence="1">
    <location>
        <begin position="37"/>
        <end position="91"/>
    </location>
</feature>
<evidence type="ECO:0000256" key="1">
    <source>
        <dbReference type="SAM" id="MobiDB-lite"/>
    </source>
</evidence>
<dbReference type="AlphaFoldDB" id="A0A7Z0QSC8"/>
<feature type="chain" id="PRO_5031083030" description="Secreted protein" evidence="2">
    <location>
        <begin position="21"/>
        <end position="91"/>
    </location>
</feature>
<feature type="compositionally biased region" description="Low complexity" evidence="1">
    <location>
        <begin position="52"/>
        <end position="69"/>
    </location>
</feature>
<name>A0A7Z0QSC8_9GAMM</name>
<dbReference type="EMBL" id="JACCJZ010000016">
    <property type="protein sequence ID" value="NYZ62895.1"/>
    <property type="molecule type" value="Genomic_DNA"/>
</dbReference>
<sequence>MTVRPLLCLCLLAACLPAAARDPRAVAPAEQPPCVTTANGAADTSDAAVTGARRPPAANASRNRAAPAAGMDSDSPSRGPRWHSFLPGMFR</sequence>
<dbReference type="PROSITE" id="PS51257">
    <property type="entry name" value="PROKAR_LIPOPROTEIN"/>
    <property type="match status" value="1"/>
</dbReference>
<organism evidence="3 4">
    <name type="scientific">Luteimonas deserti</name>
    <dbReference type="NCBI Taxonomy" id="2752306"/>
    <lineage>
        <taxon>Bacteria</taxon>
        <taxon>Pseudomonadati</taxon>
        <taxon>Pseudomonadota</taxon>
        <taxon>Gammaproteobacteria</taxon>
        <taxon>Lysobacterales</taxon>
        <taxon>Lysobacteraceae</taxon>
        <taxon>Luteimonas</taxon>
    </lineage>
</organism>
<evidence type="ECO:0000256" key="2">
    <source>
        <dbReference type="SAM" id="SignalP"/>
    </source>
</evidence>
<feature type="signal peptide" evidence="2">
    <location>
        <begin position="1"/>
        <end position="20"/>
    </location>
</feature>
<comment type="caution">
    <text evidence="3">The sequence shown here is derived from an EMBL/GenBank/DDBJ whole genome shotgun (WGS) entry which is preliminary data.</text>
</comment>
<dbReference type="Proteomes" id="UP000589896">
    <property type="component" value="Unassembled WGS sequence"/>
</dbReference>
<reference evidence="3 4" key="1">
    <citation type="submission" date="2020-07" db="EMBL/GenBank/DDBJ databases">
        <title>isolation of Luteimonas sp. SJ-16.</title>
        <authorList>
            <person name="Huang X.-X."/>
            <person name="Xu L."/>
            <person name="Sun J.-Q."/>
        </authorList>
    </citation>
    <scope>NUCLEOTIDE SEQUENCE [LARGE SCALE GENOMIC DNA]</scope>
    <source>
        <strain evidence="3 4">SJ-16</strain>
    </source>
</reference>
<proteinExistence type="predicted"/>
<accession>A0A7Z0QSC8</accession>
<evidence type="ECO:0000313" key="3">
    <source>
        <dbReference type="EMBL" id="NYZ62895.1"/>
    </source>
</evidence>
<protein>
    <recommendedName>
        <fullName evidence="5">Secreted protein</fullName>
    </recommendedName>
</protein>
<gene>
    <name evidence="3" type="ORF">H0E82_08980</name>
</gene>
<keyword evidence="4" id="KW-1185">Reference proteome</keyword>
<dbReference type="RefSeq" id="WP_180545116.1">
    <property type="nucleotide sequence ID" value="NZ_JACCJZ010000016.1"/>
</dbReference>
<evidence type="ECO:0000313" key="4">
    <source>
        <dbReference type="Proteomes" id="UP000589896"/>
    </source>
</evidence>